<proteinExistence type="predicted"/>
<dbReference type="InterPro" id="IPR000014">
    <property type="entry name" value="PAS"/>
</dbReference>
<dbReference type="NCBIfam" id="TIGR00229">
    <property type="entry name" value="sensory_box"/>
    <property type="match status" value="1"/>
</dbReference>
<evidence type="ECO:0000313" key="4">
    <source>
        <dbReference type="EMBL" id="NMM63678.1"/>
    </source>
</evidence>
<dbReference type="SMART" id="SM00091">
    <property type="entry name" value="PAS"/>
    <property type="match status" value="1"/>
</dbReference>
<sequence length="307" mass="35807">MDKNIEMLVVEDVFENAIQRAKELEDTNIKLKKAFKTIKKLEKNYRAILESSKDALVVINYDKEILYLNPASKKLFGQNYKELIIDILNFDEIENSDKEITINYLDGNKIIANMCISEINWESKQAYLLSIRDVTDEVRLRERFKIQSLTDELTQLYNRRGFLSLVENKIEIAKCSKKSVTLFFIDIDGMKDINDKLSHNYGDYAIIGASTILKETFGENDIVARIGGDEFAILAMDVDEYEAKRIINKIMEKQKDFNRNNEYCFNVSMSIGTAYFNSEEPININELMEKADKKMYENKKNKRVQRN</sequence>
<evidence type="ECO:0000256" key="1">
    <source>
        <dbReference type="SAM" id="Coils"/>
    </source>
</evidence>
<dbReference type="SUPFAM" id="SSF55073">
    <property type="entry name" value="Nucleotide cyclase"/>
    <property type="match status" value="1"/>
</dbReference>
<dbReference type="PROSITE" id="PS50887">
    <property type="entry name" value="GGDEF"/>
    <property type="match status" value="1"/>
</dbReference>
<feature type="coiled-coil region" evidence="1">
    <location>
        <begin position="14"/>
        <end position="51"/>
    </location>
</feature>
<comment type="caution">
    <text evidence="4">The sequence shown here is derived from an EMBL/GenBank/DDBJ whole genome shotgun (WGS) entry which is preliminary data.</text>
</comment>
<dbReference type="Pfam" id="PF00990">
    <property type="entry name" value="GGDEF"/>
    <property type="match status" value="1"/>
</dbReference>
<dbReference type="AlphaFoldDB" id="A0A7Y0HQD7"/>
<accession>A0A7Y0HQD7</accession>
<feature type="domain" description="GGDEF" evidence="3">
    <location>
        <begin position="178"/>
        <end position="307"/>
    </location>
</feature>
<dbReference type="Pfam" id="PF13188">
    <property type="entry name" value="PAS_8"/>
    <property type="match status" value="1"/>
</dbReference>
<dbReference type="EMBL" id="JABBNI010000025">
    <property type="protein sequence ID" value="NMM63678.1"/>
    <property type="molecule type" value="Genomic_DNA"/>
</dbReference>
<name>A0A7Y0HQD7_9CLOT</name>
<keyword evidence="5" id="KW-1185">Reference proteome</keyword>
<dbReference type="RefSeq" id="WP_169298268.1">
    <property type="nucleotide sequence ID" value="NZ_JABBNI010000025.1"/>
</dbReference>
<dbReference type="Gene3D" id="3.30.450.20">
    <property type="entry name" value="PAS domain"/>
    <property type="match status" value="1"/>
</dbReference>
<organism evidence="4 5">
    <name type="scientific">Clostridium muellerianum</name>
    <dbReference type="NCBI Taxonomy" id="2716538"/>
    <lineage>
        <taxon>Bacteria</taxon>
        <taxon>Bacillati</taxon>
        <taxon>Bacillota</taxon>
        <taxon>Clostridia</taxon>
        <taxon>Eubacteriales</taxon>
        <taxon>Clostridiaceae</taxon>
        <taxon>Clostridium</taxon>
    </lineage>
</organism>
<gene>
    <name evidence="4" type="ORF">HBE96_13545</name>
</gene>
<evidence type="ECO:0000259" key="2">
    <source>
        <dbReference type="PROSITE" id="PS50112"/>
    </source>
</evidence>
<dbReference type="CDD" id="cd01949">
    <property type="entry name" value="GGDEF"/>
    <property type="match status" value="1"/>
</dbReference>
<dbReference type="GO" id="GO:0005886">
    <property type="term" value="C:plasma membrane"/>
    <property type="evidence" value="ECO:0007669"/>
    <property type="project" value="TreeGrafter"/>
</dbReference>
<dbReference type="PROSITE" id="PS50112">
    <property type="entry name" value="PAS"/>
    <property type="match status" value="1"/>
</dbReference>
<dbReference type="InterPro" id="IPR043128">
    <property type="entry name" value="Rev_trsase/Diguanyl_cyclase"/>
</dbReference>
<evidence type="ECO:0000259" key="3">
    <source>
        <dbReference type="PROSITE" id="PS50887"/>
    </source>
</evidence>
<feature type="domain" description="PAS" evidence="2">
    <location>
        <begin position="41"/>
        <end position="84"/>
    </location>
</feature>
<dbReference type="PANTHER" id="PTHR45138:SF9">
    <property type="entry name" value="DIGUANYLATE CYCLASE DGCM-RELATED"/>
    <property type="match status" value="1"/>
</dbReference>
<reference evidence="4 5" key="1">
    <citation type="submission" date="2020-06" db="EMBL/GenBank/DDBJ databases">
        <title>Complete Genome Sequence of Clostridium muelleri sp. nov. P21T, an Acid-Alcohol Producing Acetogen Isolated from Old Hay.</title>
        <authorList>
            <person name="Duncan K.E."/>
            <person name="Tanner R.S."/>
        </authorList>
    </citation>
    <scope>NUCLEOTIDE SEQUENCE [LARGE SCALE GENOMIC DNA]</scope>
    <source>
        <strain evidence="4 5">P21</strain>
    </source>
</reference>
<dbReference type="InterPro" id="IPR000160">
    <property type="entry name" value="GGDEF_dom"/>
</dbReference>
<dbReference type="SUPFAM" id="SSF55785">
    <property type="entry name" value="PYP-like sensor domain (PAS domain)"/>
    <property type="match status" value="1"/>
</dbReference>
<dbReference type="Proteomes" id="UP000537131">
    <property type="component" value="Unassembled WGS sequence"/>
</dbReference>
<dbReference type="InterPro" id="IPR035965">
    <property type="entry name" value="PAS-like_dom_sf"/>
</dbReference>
<dbReference type="GO" id="GO:1902201">
    <property type="term" value="P:negative regulation of bacterial-type flagellum-dependent cell motility"/>
    <property type="evidence" value="ECO:0007669"/>
    <property type="project" value="TreeGrafter"/>
</dbReference>
<keyword evidence="1" id="KW-0175">Coiled coil</keyword>
<protein>
    <submittedName>
        <fullName evidence="4">Diguanylate cyclase</fullName>
    </submittedName>
</protein>
<dbReference type="SMART" id="SM00267">
    <property type="entry name" value="GGDEF"/>
    <property type="match status" value="1"/>
</dbReference>
<dbReference type="NCBIfam" id="TIGR00254">
    <property type="entry name" value="GGDEF"/>
    <property type="match status" value="1"/>
</dbReference>
<dbReference type="GO" id="GO:0043709">
    <property type="term" value="P:cell adhesion involved in single-species biofilm formation"/>
    <property type="evidence" value="ECO:0007669"/>
    <property type="project" value="TreeGrafter"/>
</dbReference>
<evidence type="ECO:0000313" key="5">
    <source>
        <dbReference type="Proteomes" id="UP000537131"/>
    </source>
</evidence>
<dbReference type="PANTHER" id="PTHR45138">
    <property type="entry name" value="REGULATORY COMPONENTS OF SENSORY TRANSDUCTION SYSTEM"/>
    <property type="match status" value="1"/>
</dbReference>
<dbReference type="Gene3D" id="3.30.70.270">
    <property type="match status" value="1"/>
</dbReference>
<dbReference type="InterPro" id="IPR029787">
    <property type="entry name" value="Nucleotide_cyclase"/>
</dbReference>
<dbReference type="GO" id="GO:0052621">
    <property type="term" value="F:diguanylate cyclase activity"/>
    <property type="evidence" value="ECO:0007669"/>
    <property type="project" value="TreeGrafter"/>
</dbReference>
<dbReference type="InterPro" id="IPR050469">
    <property type="entry name" value="Diguanylate_Cyclase"/>
</dbReference>